<dbReference type="Proteomes" id="UP000198660">
    <property type="component" value="Unassembled WGS sequence"/>
</dbReference>
<protein>
    <submittedName>
        <fullName evidence="2">Uncharacterized protein</fullName>
    </submittedName>
</protein>
<dbReference type="AlphaFoldDB" id="A0A1I6U026"/>
<dbReference type="RefSeq" id="WP_091838657.1">
    <property type="nucleotide sequence ID" value="NZ_FPAA01000012.1"/>
</dbReference>
<dbReference type="OrthoDB" id="2989731at2"/>
<keyword evidence="3" id="KW-1185">Reference proteome</keyword>
<feature type="transmembrane region" description="Helical" evidence="1">
    <location>
        <begin position="44"/>
        <end position="63"/>
    </location>
</feature>
<reference evidence="3" key="1">
    <citation type="submission" date="2016-10" db="EMBL/GenBank/DDBJ databases">
        <authorList>
            <person name="Varghese N."/>
            <person name="Submissions S."/>
        </authorList>
    </citation>
    <scope>NUCLEOTIDE SEQUENCE [LARGE SCALE GENOMIC DNA]</scope>
    <source>
        <strain evidence="3">DSM 45789</strain>
    </source>
</reference>
<keyword evidence="1" id="KW-0472">Membrane</keyword>
<name>A0A1I6U026_9BACL</name>
<proteinExistence type="predicted"/>
<feature type="transmembrane region" description="Helical" evidence="1">
    <location>
        <begin position="75"/>
        <end position="93"/>
    </location>
</feature>
<sequence length="174" mass="19593">MKGSRRGLSVEIGFVLAMVLILKEWVFPYFIWRFFPTGDMAAKMGEWMVIIVGVILCVIYLGLGSTSRQIYQLSLTQALQVFALIHLPLWLIGGLPLTLMKPLTWIQEAGKAWSRLIGDGLRLFDPSLSIDLMFLSAWVALCLFLCGRNLRVSEEASGRIDNQVGKRSAMNKRD</sequence>
<keyword evidence="1" id="KW-1133">Transmembrane helix</keyword>
<evidence type="ECO:0000256" key="1">
    <source>
        <dbReference type="SAM" id="Phobius"/>
    </source>
</evidence>
<feature type="transmembrane region" description="Helical" evidence="1">
    <location>
        <begin position="128"/>
        <end position="147"/>
    </location>
</feature>
<feature type="transmembrane region" description="Helical" evidence="1">
    <location>
        <begin position="12"/>
        <end position="32"/>
    </location>
</feature>
<dbReference type="EMBL" id="FPAA01000012">
    <property type="protein sequence ID" value="SFS94637.1"/>
    <property type="molecule type" value="Genomic_DNA"/>
</dbReference>
<evidence type="ECO:0000313" key="2">
    <source>
        <dbReference type="EMBL" id="SFS94637.1"/>
    </source>
</evidence>
<accession>A0A1I6U026</accession>
<keyword evidence="1" id="KW-0812">Transmembrane</keyword>
<gene>
    <name evidence="2" type="ORF">SAMN05444972_11253</name>
</gene>
<evidence type="ECO:0000313" key="3">
    <source>
        <dbReference type="Proteomes" id="UP000198660"/>
    </source>
</evidence>
<organism evidence="2 3">
    <name type="scientific">Marininema halotolerans</name>
    <dbReference type="NCBI Taxonomy" id="1155944"/>
    <lineage>
        <taxon>Bacteria</taxon>
        <taxon>Bacillati</taxon>
        <taxon>Bacillota</taxon>
        <taxon>Bacilli</taxon>
        <taxon>Bacillales</taxon>
        <taxon>Thermoactinomycetaceae</taxon>
        <taxon>Marininema</taxon>
    </lineage>
</organism>